<keyword evidence="2" id="KW-1185">Reference proteome</keyword>
<dbReference type="AlphaFoldDB" id="A0A4Q0A1Z5"/>
<proteinExistence type="predicted"/>
<dbReference type="EMBL" id="ML002241">
    <property type="protein sequence ID" value="RKP39828.1"/>
    <property type="molecule type" value="Genomic_DNA"/>
</dbReference>
<reference evidence="2" key="1">
    <citation type="journal article" date="2018" name="Nat. Microbiol.">
        <title>Leveraging single-cell genomics to expand the fungal tree of life.</title>
        <authorList>
            <person name="Ahrendt S.R."/>
            <person name="Quandt C.A."/>
            <person name="Ciobanu D."/>
            <person name="Clum A."/>
            <person name="Salamov A."/>
            <person name="Andreopoulos B."/>
            <person name="Cheng J.F."/>
            <person name="Woyke T."/>
            <person name="Pelin A."/>
            <person name="Henrissat B."/>
            <person name="Reynolds N.K."/>
            <person name="Benny G.L."/>
            <person name="Smith M.E."/>
            <person name="James T.Y."/>
            <person name="Grigoriev I.V."/>
        </authorList>
    </citation>
    <scope>NUCLEOTIDE SEQUENCE [LARGE SCALE GENOMIC DNA]</scope>
    <source>
        <strain evidence="2">RSA 468</strain>
    </source>
</reference>
<accession>A0A4Q0A1Z5</accession>
<organism evidence="1 2">
    <name type="scientific">Dimargaris cristalligena</name>
    <dbReference type="NCBI Taxonomy" id="215637"/>
    <lineage>
        <taxon>Eukaryota</taxon>
        <taxon>Fungi</taxon>
        <taxon>Fungi incertae sedis</taxon>
        <taxon>Zoopagomycota</taxon>
        <taxon>Kickxellomycotina</taxon>
        <taxon>Dimargaritomycetes</taxon>
        <taxon>Dimargaritales</taxon>
        <taxon>Dimargaritaceae</taxon>
        <taxon>Dimargaris</taxon>
    </lineage>
</organism>
<protein>
    <submittedName>
        <fullName evidence="1">Uncharacterized protein</fullName>
    </submittedName>
</protein>
<sequence>MHLVWAQLARRLINIPIFPGCWAQGLSYQIERNKRITPETGKFVKDMFAELDKMDAPNSSEEHPANGNRADDNFETAAATLVVSSGVFSTTILAHPAKPIEWYQIPTPVGPFVKFPSCTSRFGPYYHQLPTPLCFPISTHPGW</sequence>
<evidence type="ECO:0000313" key="1">
    <source>
        <dbReference type="EMBL" id="RKP39828.1"/>
    </source>
</evidence>
<dbReference type="Proteomes" id="UP000268162">
    <property type="component" value="Unassembled WGS sequence"/>
</dbReference>
<gene>
    <name evidence="1" type="ORF">BJ085DRAFT_33381</name>
</gene>
<evidence type="ECO:0000313" key="2">
    <source>
        <dbReference type="Proteomes" id="UP000268162"/>
    </source>
</evidence>
<name>A0A4Q0A1Z5_9FUNG</name>